<dbReference type="InterPro" id="IPR041988">
    <property type="entry name" value="Ribosomal_uL24_KOW"/>
</dbReference>
<evidence type="ECO:0000256" key="2">
    <source>
        <dbReference type="ARBA" id="ARBA00022730"/>
    </source>
</evidence>
<dbReference type="InterPro" id="IPR057264">
    <property type="entry name" value="Ribosomal_uL24_C"/>
</dbReference>
<dbReference type="EMBL" id="UINC01128214">
    <property type="protein sequence ID" value="SVD07818.1"/>
    <property type="molecule type" value="Genomic_DNA"/>
</dbReference>
<dbReference type="GO" id="GO:0006412">
    <property type="term" value="P:translation"/>
    <property type="evidence" value="ECO:0007669"/>
    <property type="project" value="InterPro"/>
</dbReference>
<keyword evidence="3" id="KW-0694">RNA-binding</keyword>
<dbReference type="HAMAP" id="MF_01326_B">
    <property type="entry name" value="Ribosomal_uL24_B"/>
    <property type="match status" value="1"/>
</dbReference>
<keyword evidence="2" id="KW-0699">rRNA-binding</keyword>
<keyword evidence="4" id="KW-0689">Ribosomal protein</keyword>
<dbReference type="InterPro" id="IPR014722">
    <property type="entry name" value="Rib_uL2_dom2"/>
</dbReference>
<dbReference type="Pfam" id="PF17136">
    <property type="entry name" value="ribosomal_L24"/>
    <property type="match status" value="1"/>
</dbReference>
<dbReference type="Pfam" id="PF00467">
    <property type="entry name" value="KOW"/>
    <property type="match status" value="1"/>
</dbReference>
<evidence type="ECO:0000256" key="4">
    <source>
        <dbReference type="ARBA" id="ARBA00022980"/>
    </source>
</evidence>
<dbReference type="FunFam" id="2.30.30.30:FF:000004">
    <property type="entry name" value="50S ribosomal protein L24"/>
    <property type="match status" value="1"/>
</dbReference>
<dbReference type="InterPro" id="IPR005825">
    <property type="entry name" value="Ribosomal_uL24_CS"/>
</dbReference>
<reference evidence="7" key="1">
    <citation type="submission" date="2018-05" db="EMBL/GenBank/DDBJ databases">
        <authorList>
            <person name="Lanie J.A."/>
            <person name="Ng W.-L."/>
            <person name="Kazmierczak K.M."/>
            <person name="Andrzejewski T.M."/>
            <person name="Davidsen T.M."/>
            <person name="Wayne K.J."/>
            <person name="Tettelin H."/>
            <person name="Glass J.I."/>
            <person name="Rusch D."/>
            <person name="Podicherti R."/>
            <person name="Tsui H.-C.T."/>
            <person name="Winkler M.E."/>
        </authorList>
    </citation>
    <scope>NUCLEOTIDE SEQUENCE</scope>
</reference>
<evidence type="ECO:0000256" key="5">
    <source>
        <dbReference type="ARBA" id="ARBA00023274"/>
    </source>
</evidence>
<dbReference type="GO" id="GO:0019843">
    <property type="term" value="F:rRNA binding"/>
    <property type="evidence" value="ECO:0007669"/>
    <property type="project" value="UniProtKB-KW"/>
</dbReference>
<sequence length="104" mass="11156">MKIRKGDKVRVLAGKDRGKEGKVSRAIPADNKVIVDGVNIAKRHQKPTTATTQGGIIDKAMPLDASNVAILSPSDGKPTRVGYRFTETGEKVRVCKRTGVDIDG</sequence>
<evidence type="ECO:0000259" key="6">
    <source>
        <dbReference type="SMART" id="SM00739"/>
    </source>
</evidence>
<dbReference type="InterPro" id="IPR003256">
    <property type="entry name" value="Ribosomal_uL24"/>
</dbReference>
<dbReference type="SMART" id="SM00739">
    <property type="entry name" value="KOW"/>
    <property type="match status" value="1"/>
</dbReference>
<name>A0A382SF68_9ZZZZ</name>
<dbReference type="InterPro" id="IPR008991">
    <property type="entry name" value="Translation_prot_SH3-like_sf"/>
</dbReference>
<dbReference type="InterPro" id="IPR005824">
    <property type="entry name" value="KOW"/>
</dbReference>
<dbReference type="PANTHER" id="PTHR12903">
    <property type="entry name" value="MITOCHONDRIAL RIBOSOMAL PROTEIN L24"/>
    <property type="match status" value="1"/>
</dbReference>
<dbReference type="CDD" id="cd06089">
    <property type="entry name" value="KOW_RPL26"/>
    <property type="match status" value="1"/>
</dbReference>
<dbReference type="NCBIfam" id="TIGR01079">
    <property type="entry name" value="rplX_bact"/>
    <property type="match status" value="1"/>
</dbReference>
<dbReference type="GO" id="GO:1990904">
    <property type="term" value="C:ribonucleoprotein complex"/>
    <property type="evidence" value="ECO:0007669"/>
    <property type="project" value="UniProtKB-KW"/>
</dbReference>
<organism evidence="7">
    <name type="scientific">marine metagenome</name>
    <dbReference type="NCBI Taxonomy" id="408172"/>
    <lineage>
        <taxon>unclassified sequences</taxon>
        <taxon>metagenomes</taxon>
        <taxon>ecological metagenomes</taxon>
    </lineage>
</organism>
<dbReference type="SUPFAM" id="SSF50104">
    <property type="entry name" value="Translation proteins SH3-like domain"/>
    <property type="match status" value="1"/>
</dbReference>
<feature type="domain" description="KOW" evidence="6">
    <location>
        <begin position="2"/>
        <end position="29"/>
    </location>
</feature>
<dbReference type="GO" id="GO:0005840">
    <property type="term" value="C:ribosome"/>
    <property type="evidence" value="ECO:0007669"/>
    <property type="project" value="UniProtKB-KW"/>
</dbReference>
<dbReference type="Gene3D" id="2.30.30.30">
    <property type="match status" value="1"/>
</dbReference>
<protein>
    <recommendedName>
        <fullName evidence="6">KOW domain-containing protein</fullName>
    </recommendedName>
</protein>
<dbReference type="PROSITE" id="PS01108">
    <property type="entry name" value="RIBOSOMAL_L24"/>
    <property type="match status" value="1"/>
</dbReference>
<proteinExistence type="inferred from homology"/>
<gene>
    <name evidence="7" type="ORF">METZ01_LOCUS360672</name>
</gene>
<evidence type="ECO:0000256" key="1">
    <source>
        <dbReference type="ARBA" id="ARBA00010618"/>
    </source>
</evidence>
<dbReference type="GO" id="GO:0003735">
    <property type="term" value="F:structural constituent of ribosome"/>
    <property type="evidence" value="ECO:0007669"/>
    <property type="project" value="InterPro"/>
</dbReference>
<keyword evidence="5" id="KW-0687">Ribonucleoprotein</keyword>
<comment type="similarity">
    <text evidence="1">Belongs to the universal ribosomal protein uL24 family.</text>
</comment>
<evidence type="ECO:0000313" key="7">
    <source>
        <dbReference type="EMBL" id="SVD07818.1"/>
    </source>
</evidence>
<accession>A0A382SF68</accession>
<dbReference type="AlphaFoldDB" id="A0A382SF68"/>
<evidence type="ECO:0000256" key="3">
    <source>
        <dbReference type="ARBA" id="ARBA00022884"/>
    </source>
</evidence>